<evidence type="ECO:0000313" key="1">
    <source>
        <dbReference type="EMBL" id="CAK9258202.1"/>
    </source>
</evidence>
<dbReference type="InterPro" id="IPR001272">
    <property type="entry name" value="PEP_carboxykinase_ATP"/>
</dbReference>
<gene>
    <name evidence="1" type="ORF">CSSPJE1EN1_LOCUS3680</name>
</gene>
<keyword evidence="2" id="KW-1185">Reference proteome</keyword>
<organism evidence="1 2">
    <name type="scientific">Sphagnum jensenii</name>
    <dbReference type="NCBI Taxonomy" id="128206"/>
    <lineage>
        <taxon>Eukaryota</taxon>
        <taxon>Viridiplantae</taxon>
        <taxon>Streptophyta</taxon>
        <taxon>Embryophyta</taxon>
        <taxon>Bryophyta</taxon>
        <taxon>Sphagnophytina</taxon>
        <taxon>Sphagnopsida</taxon>
        <taxon>Sphagnales</taxon>
        <taxon>Sphagnaceae</taxon>
        <taxon>Sphagnum</taxon>
    </lineage>
</organism>
<dbReference type="EMBL" id="OZ020106">
    <property type="protein sequence ID" value="CAK9258202.1"/>
    <property type="molecule type" value="Genomic_DNA"/>
</dbReference>
<dbReference type="Gene3D" id="3.90.228.20">
    <property type="match status" value="1"/>
</dbReference>
<dbReference type="PANTHER" id="PTHR30031">
    <property type="entry name" value="PHOSPHOENOLPYRUVATE CARBOXYKINASE ATP"/>
    <property type="match status" value="1"/>
</dbReference>
<accession>A0ABP0VUP1</accession>
<dbReference type="PANTHER" id="PTHR30031:SF0">
    <property type="entry name" value="PHOSPHOENOLPYRUVATE CARBOXYKINASE (ATP)"/>
    <property type="match status" value="1"/>
</dbReference>
<evidence type="ECO:0008006" key="3">
    <source>
        <dbReference type="Google" id="ProtNLM"/>
    </source>
</evidence>
<dbReference type="SUPFAM" id="SSF53795">
    <property type="entry name" value="PEP carboxykinase-like"/>
    <property type="match status" value="1"/>
</dbReference>
<proteinExistence type="predicted"/>
<protein>
    <recommendedName>
        <fullName evidence="3">Phosphoenolpyruvate carboxykinase (ATP)</fullName>
    </recommendedName>
</protein>
<sequence length="142" mass="16055">MHTEGLLKSVINSGIGAAFIMLHPSKYAAMLADKIYSVGKRMKLEYTWRIIDAIHDGSLLETEYELTPIFNLAVPTKVKSVPSEVLHPENLWANKNLYNETLKKLAGLFQKNFKLYADYTVGNDLKLMEEILAAEPQLTQDI</sequence>
<dbReference type="Proteomes" id="UP001497444">
    <property type="component" value="Chromosome 11"/>
</dbReference>
<dbReference type="Pfam" id="PF01293">
    <property type="entry name" value="PEPCK_ATP"/>
    <property type="match status" value="1"/>
</dbReference>
<reference evidence="1" key="1">
    <citation type="submission" date="2024-02" db="EMBL/GenBank/DDBJ databases">
        <authorList>
            <consortium name="ELIXIR-Norway"/>
            <consortium name="Elixir Norway"/>
        </authorList>
    </citation>
    <scope>NUCLEOTIDE SEQUENCE</scope>
</reference>
<dbReference type="InterPro" id="IPR013035">
    <property type="entry name" value="PEP_carboxykinase_C"/>
</dbReference>
<evidence type="ECO:0000313" key="2">
    <source>
        <dbReference type="Proteomes" id="UP001497444"/>
    </source>
</evidence>
<name>A0ABP0VUP1_9BRYO</name>